<evidence type="ECO:0000256" key="2">
    <source>
        <dbReference type="ARBA" id="ARBA00022801"/>
    </source>
</evidence>
<keyword evidence="2" id="KW-0378">Hydrolase</keyword>
<dbReference type="GO" id="GO:0005829">
    <property type="term" value="C:cytosol"/>
    <property type="evidence" value="ECO:0007669"/>
    <property type="project" value="TreeGrafter"/>
</dbReference>
<dbReference type="InterPro" id="IPR036397">
    <property type="entry name" value="RNaseH_sf"/>
</dbReference>
<dbReference type="AlphaFoldDB" id="A0A3N2C340"/>
<comment type="caution">
    <text evidence="5">The sequence shown here is derived from an EMBL/GenBank/DDBJ whole genome shotgun (WGS) entry which is preliminary data.</text>
</comment>
<dbReference type="CDD" id="cd06127">
    <property type="entry name" value="DEDDh"/>
    <property type="match status" value="1"/>
</dbReference>
<dbReference type="PANTHER" id="PTHR30231:SF4">
    <property type="entry name" value="PROTEIN NEN2"/>
    <property type="match status" value="1"/>
</dbReference>
<sequence>MNTVDANPHWTDRLAVFDLETTGIEVETSRIVTAFVGVITADGSVERSWSWMADPGVEIPARAAEIHGVTTERARAEGRPAPTVVGEIVAVLTELFAARTPVVAYNAPYDFSLLHFEAERHGVTSITDPSPVVDPLILDRRLDTFRRGKRTLEVVAALHGVPLEGAHDAGVDAVAAGRVAQAIGRRHADALPTSVDELHEAQRTWSLEQAESFQSYMRRVRDPEFVAEGAWPIRTGRPAARPEALVIVPADQLPIGI</sequence>
<evidence type="ECO:0000256" key="3">
    <source>
        <dbReference type="ARBA" id="ARBA00022839"/>
    </source>
</evidence>
<evidence type="ECO:0000259" key="4">
    <source>
        <dbReference type="SMART" id="SM00479"/>
    </source>
</evidence>
<dbReference type="SUPFAM" id="SSF53098">
    <property type="entry name" value="Ribonuclease H-like"/>
    <property type="match status" value="1"/>
</dbReference>
<evidence type="ECO:0000313" key="6">
    <source>
        <dbReference type="Proteomes" id="UP000266915"/>
    </source>
</evidence>
<dbReference type="EMBL" id="RKHL01000001">
    <property type="protein sequence ID" value="ROR81926.1"/>
    <property type="molecule type" value="Genomic_DNA"/>
</dbReference>
<gene>
    <name evidence="5" type="ORF">EDD42_2007</name>
</gene>
<dbReference type="SMART" id="SM00479">
    <property type="entry name" value="EXOIII"/>
    <property type="match status" value="1"/>
</dbReference>
<proteinExistence type="predicted"/>
<dbReference type="RefSeq" id="WP_085510925.1">
    <property type="nucleotide sequence ID" value="NZ_FXAP01000001.1"/>
</dbReference>
<reference evidence="5 6" key="1">
    <citation type="submission" date="2018-11" db="EMBL/GenBank/DDBJ databases">
        <title>Sequencing the genomes of 1000 actinobacteria strains.</title>
        <authorList>
            <person name="Klenk H.-P."/>
        </authorList>
    </citation>
    <scope>NUCLEOTIDE SEQUENCE [LARGE SCALE GENOMIC DNA]</scope>
    <source>
        <strain evidence="5 6">DSM 14012</strain>
    </source>
</reference>
<keyword evidence="6" id="KW-1185">Reference proteome</keyword>
<dbReference type="Proteomes" id="UP000266915">
    <property type="component" value="Unassembled WGS sequence"/>
</dbReference>
<feature type="domain" description="Exonuclease" evidence="4">
    <location>
        <begin position="13"/>
        <end position="189"/>
    </location>
</feature>
<dbReference type="NCBIfam" id="NF005927">
    <property type="entry name" value="PRK07942.1"/>
    <property type="match status" value="1"/>
</dbReference>
<dbReference type="GO" id="GO:0008408">
    <property type="term" value="F:3'-5' exonuclease activity"/>
    <property type="evidence" value="ECO:0007669"/>
    <property type="project" value="TreeGrafter"/>
</dbReference>
<evidence type="ECO:0000256" key="1">
    <source>
        <dbReference type="ARBA" id="ARBA00022722"/>
    </source>
</evidence>
<accession>A0A3N2C340</accession>
<keyword evidence="1" id="KW-0540">Nuclease</keyword>
<dbReference type="GO" id="GO:0003676">
    <property type="term" value="F:nucleic acid binding"/>
    <property type="evidence" value="ECO:0007669"/>
    <property type="project" value="InterPro"/>
</dbReference>
<dbReference type="PANTHER" id="PTHR30231">
    <property type="entry name" value="DNA POLYMERASE III SUBUNIT EPSILON"/>
    <property type="match status" value="1"/>
</dbReference>
<dbReference type="InterPro" id="IPR012337">
    <property type="entry name" value="RNaseH-like_sf"/>
</dbReference>
<protein>
    <submittedName>
        <fullName evidence="5">DNA polymerase-3 subunit epsilon</fullName>
    </submittedName>
</protein>
<evidence type="ECO:0000313" key="5">
    <source>
        <dbReference type="EMBL" id="ROR81926.1"/>
    </source>
</evidence>
<dbReference type="Pfam" id="PF00929">
    <property type="entry name" value="RNase_T"/>
    <property type="match status" value="1"/>
</dbReference>
<keyword evidence="3" id="KW-0269">Exonuclease</keyword>
<name>A0A3N2C340_9MICO</name>
<dbReference type="Gene3D" id="3.30.420.10">
    <property type="entry name" value="Ribonuclease H-like superfamily/Ribonuclease H"/>
    <property type="match status" value="1"/>
</dbReference>
<organism evidence="5 6">
    <name type="scientific">Plantibacter flavus</name>
    <dbReference type="NCBI Taxonomy" id="150123"/>
    <lineage>
        <taxon>Bacteria</taxon>
        <taxon>Bacillati</taxon>
        <taxon>Actinomycetota</taxon>
        <taxon>Actinomycetes</taxon>
        <taxon>Micrococcales</taxon>
        <taxon>Microbacteriaceae</taxon>
        <taxon>Plantibacter</taxon>
    </lineage>
</organism>
<dbReference type="InterPro" id="IPR013520">
    <property type="entry name" value="Ribonucl_H"/>
</dbReference>